<dbReference type="Proteomes" id="UP001501057">
    <property type="component" value="Unassembled WGS sequence"/>
</dbReference>
<dbReference type="SUPFAM" id="SSF51412">
    <property type="entry name" value="Inosine monophosphate dehydrogenase (IMPDH)"/>
    <property type="match status" value="1"/>
</dbReference>
<dbReference type="SUPFAM" id="SSF55961">
    <property type="entry name" value="Bet v1-like"/>
    <property type="match status" value="1"/>
</dbReference>
<dbReference type="PANTHER" id="PTHR11911">
    <property type="entry name" value="INOSINE-5-MONOPHOSPHATE DEHYDROGENASE RELATED"/>
    <property type="match status" value="1"/>
</dbReference>
<comment type="caution">
    <text evidence="5">The sequence shown here is derived from an EMBL/GenBank/DDBJ whole genome shotgun (WGS) entry which is preliminary data.</text>
</comment>
<organism evidence="5 6">
    <name type="scientific">Aeromicrobium alkaliterrae</name>
    <dbReference type="NCBI Taxonomy" id="302168"/>
    <lineage>
        <taxon>Bacteria</taxon>
        <taxon>Bacillati</taxon>
        <taxon>Actinomycetota</taxon>
        <taxon>Actinomycetes</taxon>
        <taxon>Propionibacteriales</taxon>
        <taxon>Nocardioidaceae</taxon>
        <taxon>Aeromicrobium</taxon>
    </lineage>
</organism>
<feature type="domain" description="IMP dehydrogenase/GMP reductase" evidence="4">
    <location>
        <begin position="285"/>
        <end position="569"/>
    </location>
</feature>
<comment type="similarity">
    <text evidence="1">Belongs to the IMPDH/GMPR family.</text>
</comment>
<evidence type="ECO:0000313" key="5">
    <source>
        <dbReference type="EMBL" id="GAA1752633.1"/>
    </source>
</evidence>
<dbReference type="InterPro" id="IPR005992">
    <property type="entry name" value="IMP_DH-rel2"/>
</dbReference>
<evidence type="ECO:0000256" key="3">
    <source>
        <dbReference type="ARBA" id="ARBA00023027"/>
    </source>
</evidence>
<name>A0ABN2KC72_9ACTN</name>
<proteinExistence type="inferred from homology"/>
<evidence type="ECO:0000256" key="1">
    <source>
        <dbReference type="ARBA" id="ARBA00005502"/>
    </source>
</evidence>
<dbReference type="InterPro" id="IPR005990">
    <property type="entry name" value="IMP_DH"/>
</dbReference>
<dbReference type="InterPro" id="IPR001093">
    <property type="entry name" value="IMP_DH_GMPRt"/>
</dbReference>
<dbReference type="InterPro" id="IPR023393">
    <property type="entry name" value="START-like_dom_sf"/>
</dbReference>
<dbReference type="Gene3D" id="3.30.530.20">
    <property type="match status" value="1"/>
</dbReference>
<dbReference type="PANTHER" id="PTHR11911:SF85">
    <property type="entry name" value="INOSINE-5'-MONOPHOSPHATE DEHYDROGENASE"/>
    <property type="match status" value="1"/>
</dbReference>
<evidence type="ECO:0000259" key="4">
    <source>
        <dbReference type="Pfam" id="PF00478"/>
    </source>
</evidence>
<protein>
    <recommendedName>
        <fullName evidence="4">IMP dehydrogenase/GMP reductase domain-containing protein</fullName>
    </recommendedName>
</protein>
<dbReference type="InterPro" id="IPR013785">
    <property type="entry name" value="Aldolase_TIM"/>
</dbReference>
<dbReference type="Pfam" id="PF00478">
    <property type="entry name" value="IMPDH"/>
    <property type="match status" value="1"/>
</dbReference>
<reference evidence="5 6" key="1">
    <citation type="journal article" date="2019" name="Int. J. Syst. Evol. Microbiol.">
        <title>The Global Catalogue of Microorganisms (GCM) 10K type strain sequencing project: providing services to taxonomists for standard genome sequencing and annotation.</title>
        <authorList>
            <consortium name="The Broad Institute Genomics Platform"/>
            <consortium name="The Broad Institute Genome Sequencing Center for Infectious Disease"/>
            <person name="Wu L."/>
            <person name="Ma J."/>
        </authorList>
    </citation>
    <scope>NUCLEOTIDE SEQUENCE [LARGE SCALE GENOMIC DNA]</scope>
    <source>
        <strain evidence="5 6">JCM 13518</strain>
    </source>
</reference>
<dbReference type="EMBL" id="BAAAME010000010">
    <property type="protein sequence ID" value="GAA1752633.1"/>
    <property type="molecule type" value="Genomic_DNA"/>
</dbReference>
<dbReference type="CDD" id="cd00381">
    <property type="entry name" value="IMPDH"/>
    <property type="match status" value="1"/>
</dbReference>
<dbReference type="SMART" id="SM01240">
    <property type="entry name" value="IMPDH"/>
    <property type="match status" value="1"/>
</dbReference>
<keyword evidence="6" id="KW-1185">Reference proteome</keyword>
<dbReference type="NCBIfam" id="TIGR01304">
    <property type="entry name" value="IMP_DH_rel_2"/>
    <property type="match status" value="1"/>
</dbReference>
<keyword evidence="3" id="KW-0520">NAD</keyword>
<gene>
    <name evidence="5" type="ORF">GCM10009710_35420</name>
</gene>
<sequence length="638" mass="68482">MIGDRWGVTDGETRLTYGCDAFVVDPTLEAWRGASVAADPATVWSWVRQIRLAPYSYDWIDNLGRRSPRERSDLPDPQAGDPFTASAGRSLGRVLAVDPGRELTARIMGVAMSYLVVPQDGGGTRLLLKLAGRPPRGTATLVCLGDLPMARRQLLNLRDLAEGALRARVEPEALVLGTANPRDRRHGPRAGRRPRIRPSLVLGTANRPGARQICRARGRSAVPARQFAVHLRCRTRRFRFMPLVAGPGRLARRRAPRGAAAARPADRVGRMVDLDIGAAKRGRRAYSFDDIAIVPSRRTRDPEEVSTAWQIDAYRFDLPVLAAPMDSVMSPATAIALGRFGGLGVLDLEGLWTRYDDPEPLLAEIASLDPVAANARMQEIYAEPIKRELITARLNEVREAGVTVAGALSPQRTKQFADVVVQAGVDLFVIRGTTVSAEHVSGQAEPLNLKEFIYELDVPVIVGGCATYQAALHLMRTGAAGVLVGFGGGAAHTTRSVLGISVPMASAVADVAAARRDYLDESGGRYVHVIADGSIGRSGDIAKAVACGADAIMIGSPLARAHEAPGRGFHWGAEAWHAELPRGERVELGSIGSLESVLFGPSTVPDGTMNLIGALKRAMATTGYTELKEFQRVEVVVG</sequence>
<evidence type="ECO:0000256" key="2">
    <source>
        <dbReference type="ARBA" id="ARBA00023002"/>
    </source>
</evidence>
<accession>A0ABN2KC72</accession>
<evidence type="ECO:0000313" key="6">
    <source>
        <dbReference type="Proteomes" id="UP001501057"/>
    </source>
</evidence>
<keyword evidence="2" id="KW-0560">Oxidoreductase</keyword>
<dbReference type="Gene3D" id="3.20.20.70">
    <property type="entry name" value="Aldolase class I"/>
    <property type="match status" value="1"/>
</dbReference>